<evidence type="ECO:0000256" key="1">
    <source>
        <dbReference type="ARBA" id="ARBA00007992"/>
    </source>
</evidence>
<dbReference type="InterPro" id="IPR036188">
    <property type="entry name" value="FAD/NAD-bd_sf"/>
</dbReference>
<evidence type="ECO:0000256" key="3">
    <source>
        <dbReference type="ARBA" id="ARBA00023033"/>
    </source>
</evidence>
<feature type="compositionally biased region" description="Polar residues" evidence="4">
    <location>
        <begin position="369"/>
        <end position="387"/>
    </location>
</feature>
<keyword evidence="2" id="KW-0560">Oxidoreductase</keyword>
<proteinExistence type="inferred from homology"/>
<dbReference type="GeneID" id="30017657"/>
<dbReference type="Proteomes" id="UP000076744">
    <property type="component" value="Unassembled WGS sequence"/>
</dbReference>
<reference evidence="5 6" key="1">
    <citation type="journal article" date="2016" name="Genome Biol. Evol.">
        <title>Divergent and convergent evolution of fungal pathogenicity.</title>
        <authorList>
            <person name="Shang Y."/>
            <person name="Xiao G."/>
            <person name="Zheng P."/>
            <person name="Cen K."/>
            <person name="Zhan S."/>
            <person name="Wang C."/>
        </authorList>
    </citation>
    <scope>NUCLEOTIDE SEQUENCE [LARGE SCALE GENOMIC DNA]</scope>
    <source>
        <strain evidence="5 6">ARSEF 2679</strain>
    </source>
</reference>
<evidence type="ECO:0000313" key="5">
    <source>
        <dbReference type="EMBL" id="OAA72292.1"/>
    </source>
</evidence>
<dbReference type="SUPFAM" id="SSF51905">
    <property type="entry name" value="FAD/NAD(P)-binding domain"/>
    <property type="match status" value="1"/>
</dbReference>
<dbReference type="PANTHER" id="PTHR13789:SF309">
    <property type="entry name" value="PUTATIVE (AFU_ORTHOLOGUE AFUA_6G14510)-RELATED"/>
    <property type="match status" value="1"/>
</dbReference>
<dbReference type="OrthoDB" id="16820at2759"/>
<comment type="similarity">
    <text evidence="1">Belongs to the paxM FAD-dependent monooxygenase family.</text>
</comment>
<keyword evidence="3" id="KW-0503">Monooxygenase</keyword>
<dbReference type="PRINTS" id="PR00420">
    <property type="entry name" value="RNGMNOXGNASE"/>
</dbReference>
<keyword evidence="6" id="KW-1185">Reference proteome</keyword>
<dbReference type="InterPro" id="IPR050493">
    <property type="entry name" value="FAD-dep_Monooxygenase_BioMet"/>
</dbReference>
<dbReference type="RefSeq" id="XP_018707738.1">
    <property type="nucleotide sequence ID" value="XM_018844972.1"/>
</dbReference>
<dbReference type="AlphaFoldDB" id="A0A162JQH9"/>
<dbReference type="PANTHER" id="PTHR13789">
    <property type="entry name" value="MONOOXYGENASE"/>
    <property type="match status" value="1"/>
</dbReference>
<evidence type="ECO:0000256" key="2">
    <source>
        <dbReference type="ARBA" id="ARBA00023002"/>
    </source>
</evidence>
<name>A0A162JQH9_CORFA</name>
<feature type="region of interest" description="Disordered" evidence="4">
    <location>
        <begin position="361"/>
        <end position="387"/>
    </location>
</feature>
<dbReference type="STRING" id="1081104.A0A162JQH9"/>
<comment type="caution">
    <text evidence="5">The sequence shown here is derived from an EMBL/GenBank/DDBJ whole genome shotgun (WGS) entry which is preliminary data.</text>
</comment>
<dbReference type="GO" id="GO:0004497">
    <property type="term" value="F:monooxygenase activity"/>
    <property type="evidence" value="ECO:0007669"/>
    <property type="project" value="UniProtKB-KW"/>
</dbReference>
<organism evidence="5 6">
    <name type="scientific">Cordyceps fumosorosea (strain ARSEF 2679)</name>
    <name type="common">Isaria fumosorosea</name>
    <dbReference type="NCBI Taxonomy" id="1081104"/>
    <lineage>
        <taxon>Eukaryota</taxon>
        <taxon>Fungi</taxon>
        <taxon>Dikarya</taxon>
        <taxon>Ascomycota</taxon>
        <taxon>Pezizomycotina</taxon>
        <taxon>Sordariomycetes</taxon>
        <taxon>Hypocreomycetidae</taxon>
        <taxon>Hypocreales</taxon>
        <taxon>Cordycipitaceae</taxon>
        <taxon>Cordyceps</taxon>
    </lineage>
</organism>
<gene>
    <name evidence="5" type="ORF">ISF_01365</name>
</gene>
<protein>
    <submittedName>
        <fullName evidence="5">Aromatic-ring hydroxylase-like protein</fullName>
    </submittedName>
</protein>
<dbReference type="EMBL" id="AZHB01000002">
    <property type="protein sequence ID" value="OAA72292.1"/>
    <property type="molecule type" value="Genomic_DNA"/>
</dbReference>
<dbReference type="Gene3D" id="3.50.50.60">
    <property type="entry name" value="FAD/NAD(P)-binding domain"/>
    <property type="match status" value="1"/>
</dbReference>
<evidence type="ECO:0000313" key="6">
    <source>
        <dbReference type="Proteomes" id="UP000076744"/>
    </source>
</evidence>
<evidence type="ECO:0000256" key="4">
    <source>
        <dbReference type="SAM" id="MobiDB-lite"/>
    </source>
</evidence>
<accession>A0A162JQH9</accession>
<sequence length="387" mass="42584">MATNNEPFRVLIAGAGIGGLATAISLARVSGIPNLDIQIYEQAPELLEIGASIALSPNACPIVPVEHWKTDQVLSVDTYTNVRDRRHQTTRFHRGHLHGALLSHVPRSSIHLNKRVIRAEAGEEGAVLYFEDGSEAHGGLIIAADGLRSKVRQSLIPDYQLKFTGKVFVRSTFDASLVEGKVPDLPHDAIHWWGPKDSFFASRLGKGQYTTVGAYDDPRSGPELDVAWNQPGSVDLFRARFGGDSSWNPVVRRLAELTPSVRLFPNYAGALALGLALRHVAVELGASLVLPEIQRALTLYDRTRRPHATRLLGIIHGALKPTQKSYGSAEEEDDALMKRFKNRPDLTWLSEHDVEAAFKQTEEELEGTKGTQQLVVAETNSKPKSKF</sequence>